<evidence type="ECO:0000313" key="2">
    <source>
        <dbReference type="EMBL" id="MCC6070326.1"/>
    </source>
</evidence>
<dbReference type="EMBL" id="JAJHPV010000009">
    <property type="protein sequence ID" value="MCC6070326.1"/>
    <property type="molecule type" value="Genomic_DNA"/>
</dbReference>
<comment type="caution">
    <text evidence="2">The sequence shown here is derived from an EMBL/GenBank/DDBJ whole genome shotgun (WGS) entry which is preliminary data.</text>
</comment>
<protein>
    <submittedName>
        <fullName evidence="2">Uncharacterized protein</fullName>
    </submittedName>
</protein>
<sequence length="72" mass="8031">MRDQFERNVAALATESNARLAAEMELIGAMTARDNFAAEIAELRTQLDAAKSERNALREQVRQARQLTLVNA</sequence>
<feature type="coiled-coil region" evidence="1">
    <location>
        <begin position="33"/>
        <end position="67"/>
    </location>
</feature>
<accession>A0ABS8IPI6</accession>
<evidence type="ECO:0000256" key="1">
    <source>
        <dbReference type="SAM" id="Coils"/>
    </source>
</evidence>
<dbReference type="RefSeq" id="WP_229431253.1">
    <property type="nucleotide sequence ID" value="NZ_JAJHPV010000009.1"/>
</dbReference>
<gene>
    <name evidence="2" type="ORF">LMJ30_05045</name>
</gene>
<proteinExistence type="predicted"/>
<keyword evidence="3" id="KW-1185">Reference proteome</keyword>
<dbReference type="Proteomes" id="UP001198701">
    <property type="component" value="Unassembled WGS sequence"/>
</dbReference>
<evidence type="ECO:0000313" key="3">
    <source>
        <dbReference type="Proteomes" id="UP001198701"/>
    </source>
</evidence>
<keyword evidence="1" id="KW-0175">Coiled coil</keyword>
<name>A0ABS8IPI6_9BURK</name>
<reference evidence="2 3" key="1">
    <citation type="submission" date="2021-11" db="EMBL/GenBank/DDBJ databases">
        <authorList>
            <person name="Huq M.A."/>
        </authorList>
    </citation>
    <scope>NUCLEOTIDE SEQUENCE [LARGE SCALE GENOMIC DNA]</scope>
    <source>
        <strain evidence="2 3">MAHUQ-52</strain>
    </source>
</reference>
<organism evidence="2 3">
    <name type="scientific">Massilia agrisoli</name>
    <dbReference type="NCBI Taxonomy" id="2892444"/>
    <lineage>
        <taxon>Bacteria</taxon>
        <taxon>Pseudomonadati</taxon>
        <taxon>Pseudomonadota</taxon>
        <taxon>Betaproteobacteria</taxon>
        <taxon>Burkholderiales</taxon>
        <taxon>Oxalobacteraceae</taxon>
        <taxon>Telluria group</taxon>
        <taxon>Massilia</taxon>
    </lineage>
</organism>